<evidence type="ECO:0000256" key="2">
    <source>
        <dbReference type="ARBA" id="ARBA00022525"/>
    </source>
</evidence>
<proteinExistence type="predicted"/>
<evidence type="ECO:0000313" key="4">
    <source>
        <dbReference type="EMBL" id="KPJ18961.1"/>
    </source>
</evidence>
<sequence length="826" mass="96549">MPNRLKVWSDELADFAQRWADQCDPSTQPHKEDYCRNLESIEVGQNIATMSELSSNFNIANFIEIWFMQSIDYRTSVTYYNETDNRTRYFTQLIWANTDSVGCGQASFYLENVRVLRLVCNFAPKGNVPGKPVYLIGYPATQCPEDMVPDDKYKGLCNKVQREDEKQTSQTPPVSSLLRIINLSNNTDLFRNNMSKNKVKSRKLTTISMNNTHAAVKRYPQHNFWEKSTNQSKLKDHNNHQVENPWRVFHGLDSPNNLNFMNRKIESGPQKFDSIYSLTSFNKQDSLKLKQESSCTRKTNLPFTKNPLRSNCDSAKIGECTRGHKNECWSQTSQNIQATLPFHYSICSCDSHTTTTQRTTAWISYCQCLKNNPQIICSNSRRTQDEFTNVVSQNSGTFYHYDLLPNLHLRERIGRENVQNKLSTHVPAKERLDLVDIYKRKENNPFYRQVIKHILELFTLIRIILIASTFNFRQRHKRSEPRYTTIMPFWQMDDTLQKKTSQFKTAVRYTTLSNKKLKHTKMKTVSTSIEPITLISVTTNLNRELPSITEKYLSFDELMQLRNKGVDARRQGIITKESTIAPTTKEITANTPFIRMKHCTRKLTCTWTVTQMTDCNGSVIFDNDPSNRGSRTPPGYVDGCTRTSTCTRDYMDRNKLVPSTEETDDVVTTTEIDDDYCERRSLDVRRRNSRRQVIFNNKNIDKLELLDDSFKKKLPTSTLINIEERKDKETSDCFCYNLSGRAKRDDNRNKNYPLIYKRIMRKSERNNNENLYYGELYYNVLRKIRETWKENKKQNLFGKCFCNGIRKDGNYSFVLFLMLSCFIIFT</sequence>
<dbReference type="Proteomes" id="UP000053240">
    <property type="component" value="Unassembled WGS sequence"/>
</dbReference>
<dbReference type="InterPro" id="IPR001283">
    <property type="entry name" value="CRISP-related"/>
</dbReference>
<organism evidence="4 5">
    <name type="scientific">Papilio machaon</name>
    <name type="common">Old World swallowtail butterfly</name>
    <dbReference type="NCBI Taxonomy" id="76193"/>
    <lineage>
        <taxon>Eukaryota</taxon>
        <taxon>Metazoa</taxon>
        <taxon>Ecdysozoa</taxon>
        <taxon>Arthropoda</taxon>
        <taxon>Hexapoda</taxon>
        <taxon>Insecta</taxon>
        <taxon>Pterygota</taxon>
        <taxon>Neoptera</taxon>
        <taxon>Endopterygota</taxon>
        <taxon>Lepidoptera</taxon>
        <taxon>Glossata</taxon>
        <taxon>Ditrysia</taxon>
        <taxon>Papilionoidea</taxon>
        <taxon>Papilionidae</taxon>
        <taxon>Papilioninae</taxon>
        <taxon>Papilio</taxon>
    </lineage>
</organism>
<dbReference type="SUPFAM" id="SSF55797">
    <property type="entry name" value="PR-1-like"/>
    <property type="match status" value="1"/>
</dbReference>
<keyword evidence="5" id="KW-1185">Reference proteome</keyword>
<comment type="subcellular location">
    <subcellularLocation>
        <location evidence="1">Secreted</location>
    </subcellularLocation>
</comment>
<dbReference type="CDD" id="cd05380">
    <property type="entry name" value="CAP_euk"/>
    <property type="match status" value="1"/>
</dbReference>
<dbReference type="STRING" id="76193.A0A194RSB7"/>
<accession>A0A194RSB7</accession>
<dbReference type="Pfam" id="PF00188">
    <property type="entry name" value="CAP"/>
    <property type="match status" value="1"/>
</dbReference>
<reference evidence="4 5" key="1">
    <citation type="journal article" date="2015" name="Nat. Commun.">
        <title>Outbred genome sequencing and CRISPR/Cas9 gene editing in butterflies.</title>
        <authorList>
            <person name="Li X."/>
            <person name="Fan D."/>
            <person name="Zhang W."/>
            <person name="Liu G."/>
            <person name="Zhang L."/>
            <person name="Zhao L."/>
            <person name="Fang X."/>
            <person name="Chen L."/>
            <person name="Dong Y."/>
            <person name="Chen Y."/>
            <person name="Ding Y."/>
            <person name="Zhao R."/>
            <person name="Feng M."/>
            <person name="Zhu Y."/>
            <person name="Feng Y."/>
            <person name="Jiang X."/>
            <person name="Zhu D."/>
            <person name="Xiang H."/>
            <person name="Feng X."/>
            <person name="Li S."/>
            <person name="Wang J."/>
            <person name="Zhang G."/>
            <person name="Kronforst M.R."/>
            <person name="Wang W."/>
        </authorList>
    </citation>
    <scope>NUCLEOTIDE SEQUENCE [LARGE SCALE GENOMIC DNA]</scope>
    <source>
        <strain evidence="4">Ya'a_city_454_Pm</strain>
        <tissue evidence="4">Whole body</tissue>
    </source>
</reference>
<evidence type="ECO:0000259" key="3">
    <source>
        <dbReference type="SMART" id="SM00198"/>
    </source>
</evidence>
<dbReference type="Gene3D" id="3.40.33.10">
    <property type="entry name" value="CAP"/>
    <property type="match status" value="1"/>
</dbReference>
<dbReference type="EMBL" id="KQ459984">
    <property type="protein sequence ID" value="KPJ18961.1"/>
    <property type="molecule type" value="Genomic_DNA"/>
</dbReference>
<dbReference type="AlphaFoldDB" id="A0A194RSB7"/>
<dbReference type="InterPro" id="IPR035940">
    <property type="entry name" value="CAP_sf"/>
</dbReference>
<feature type="domain" description="SCP" evidence="3">
    <location>
        <begin position="3"/>
        <end position="130"/>
    </location>
</feature>
<dbReference type="InterPro" id="IPR014044">
    <property type="entry name" value="CAP_dom"/>
</dbReference>
<dbReference type="PANTHER" id="PTHR10334">
    <property type="entry name" value="CYSTEINE-RICH SECRETORY PROTEIN-RELATED"/>
    <property type="match status" value="1"/>
</dbReference>
<dbReference type="SMART" id="SM00198">
    <property type="entry name" value="SCP"/>
    <property type="match status" value="1"/>
</dbReference>
<gene>
    <name evidence="4" type="ORF">RR48_12472</name>
</gene>
<keyword evidence="2" id="KW-0964">Secreted</keyword>
<name>A0A194RSB7_PAPMA</name>
<dbReference type="PRINTS" id="PR00838">
    <property type="entry name" value="V5ALLERGEN"/>
</dbReference>
<protein>
    <submittedName>
        <fullName evidence="4">Venom allergen 5</fullName>
    </submittedName>
</protein>
<dbReference type="GO" id="GO:0005576">
    <property type="term" value="C:extracellular region"/>
    <property type="evidence" value="ECO:0007669"/>
    <property type="project" value="UniProtKB-SubCell"/>
</dbReference>
<evidence type="ECO:0000313" key="5">
    <source>
        <dbReference type="Proteomes" id="UP000053240"/>
    </source>
</evidence>
<evidence type="ECO:0000256" key="1">
    <source>
        <dbReference type="ARBA" id="ARBA00004613"/>
    </source>
</evidence>
<dbReference type="PRINTS" id="PR00837">
    <property type="entry name" value="V5TPXLIKE"/>
</dbReference>
<dbReference type="InterPro" id="IPR002413">
    <property type="entry name" value="V5_allergen-like"/>
</dbReference>
<dbReference type="InParanoid" id="A0A194RSB7"/>